<feature type="binding site" evidence="1">
    <location>
        <position position="42"/>
    </location>
    <ligand>
        <name>S-adenosyl-L-methionine</name>
        <dbReference type="ChEBI" id="CHEBI:59789"/>
    </ligand>
</feature>
<keyword evidence="1" id="KW-0698">rRNA processing</keyword>
<dbReference type="InterPro" id="IPR007473">
    <property type="entry name" value="RlmJ"/>
</dbReference>
<dbReference type="Proteomes" id="UP000298049">
    <property type="component" value="Chromosome"/>
</dbReference>
<comment type="similarity">
    <text evidence="1">Belongs to the RlmJ family.</text>
</comment>
<dbReference type="Pfam" id="PF04378">
    <property type="entry name" value="RsmJ"/>
    <property type="match status" value="1"/>
</dbReference>
<feature type="binding site" evidence="1">
    <location>
        <position position="118"/>
    </location>
    <ligand>
        <name>S-adenosyl-L-methionine</name>
        <dbReference type="ChEBI" id="CHEBI:59789"/>
    </ligand>
</feature>
<sequence>MLSYRHAFHAGNPADVLKHVVVVRCLAYLNQKEKPYLVVDTHAGAGRYRLDDASAQKTGEYQQGIARLWHRQDLPEALRGYVQLVKEINSSDELTQYPGSPWLIRTLIREQDRAIFYELHSKDHALLKRHLERKPQIITRCEDGLTGVIALMPPNERRGLVLMDPSYEVKEDYQQVVSVLEKAHRRFATGTFLVWYPVVDRERISAMERAVKRTGIRNIKQFEFSTCPDFPGRGMSASGMFVVNPPWTLEQEMQQILPYLVDVMAPDQGSFRYKTLVAE</sequence>
<feature type="binding site" evidence="1">
    <location>
        <position position="19"/>
    </location>
    <ligand>
        <name>S-adenosyl-L-methionine</name>
        <dbReference type="ChEBI" id="CHEBI:59789"/>
    </ligand>
</feature>
<dbReference type="GO" id="GO:0003723">
    <property type="term" value="F:RNA binding"/>
    <property type="evidence" value="ECO:0007669"/>
    <property type="project" value="UniProtKB-UniRule"/>
</dbReference>
<dbReference type="OrthoDB" id="9791274at2"/>
<evidence type="ECO:0000313" key="3">
    <source>
        <dbReference type="Proteomes" id="UP000298049"/>
    </source>
</evidence>
<accession>A0A4P7XFP8</accession>
<keyword evidence="1 2" id="KW-0808">Transferase</keyword>
<dbReference type="AlphaFoldDB" id="A0A4P7XFP8"/>
<dbReference type="GO" id="GO:0036307">
    <property type="term" value="F:23S rRNA (adenine(2030)-N(6))-methyltransferase activity"/>
    <property type="evidence" value="ECO:0007669"/>
    <property type="project" value="UniProtKB-UniRule"/>
</dbReference>
<dbReference type="InterPro" id="IPR029063">
    <property type="entry name" value="SAM-dependent_MTases_sf"/>
</dbReference>
<keyword evidence="1" id="KW-0694">RNA-binding</keyword>
<protein>
    <recommendedName>
        <fullName evidence="1">Ribosomal RNA large subunit methyltransferase J</fullName>
        <ecNumber evidence="1">2.1.1.266</ecNumber>
    </recommendedName>
    <alternativeName>
        <fullName evidence="1">23S rRNA (adenine(2030)-N6)-methyltransferase</fullName>
    </alternativeName>
    <alternativeName>
        <fullName evidence="1">23S rRNA m6A2030 methyltransferase</fullName>
    </alternativeName>
</protein>
<keyword evidence="1" id="KW-0949">S-adenosyl-L-methionine</keyword>
<gene>
    <name evidence="1" type="primary">rlmJ</name>
    <name evidence="2" type="ORF">soil367_07625</name>
</gene>
<keyword evidence="1 2" id="KW-0489">Methyltransferase</keyword>
<dbReference type="PANTHER" id="PTHR37426">
    <property type="entry name" value="RIBOSOMAL RNA LARGE SUBUNIT METHYLTRANSFERASE J"/>
    <property type="match status" value="1"/>
</dbReference>
<dbReference type="PANTHER" id="PTHR37426:SF1">
    <property type="entry name" value="RIBOSOMAL RNA LARGE SUBUNIT METHYLTRANSFERASE J"/>
    <property type="match status" value="1"/>
</dbReference>
<dbReference type="EC" id="2.1.1.266" evidence="1"/>
<dbReference type="KEGG" id="hmi:soil367_07625"/>
<dbReference type="GO" id="GO:0070475">
    <property type="term" value="P:rRNA base methylation"/>
    <property type="evidence" value="ECO:0007669"/>
    <property type="project" value="UniProtKB-UniRule"/>
</dbReference>
<evidence type="ECO:0000256" key="1">
    <source>
        <dbReference type="HAMAP-Rule" id="MF_00934"/>
    </source>
</evidence>
<dbReference type="RefSeq" id="WP_136548452.1">
    <property type="nucleotide sequence ID" value="NZ_CP031093.1"/>
</dbReference>
<feature type="binding site" evidence="1">
    <location>
        <position position="100"/>
    </location>
    <ligand>
        <name>S-adenosyl-L-methionine</name>
        <dbReference type="ChEBI" id="CHEBI:59789"/>
    </ligand>
</feature>
<dbReference type="HAMAP" id="MF_00934">
    <property type="entry name" value="23SrRNA_methyltr_J"/>
    <property type="match status" value="1"/>
</dbReference>
<dbReference type="GO" id="GO:0005829">
    <property type="term" value="C:cytosol"/>
    <property type="evidence" value="ECO:0007669"/>
    <property type="project" value="TreeGrafter"/>
</dbReference>
<dbReference type="Gene3D" id="3.40.50.150">
    <property type="entry name" value="Vaccinia Virus protein VP39"/>
    <property type="match status" value="1"/>
</dbReference>
<comment type="function">
    <text evidence="1">Specifically methylates the adenine in position 2030 of 23S rRNA.</text>
</comment>
<dbReference type="EMBL" id="CP031093">
    <property type="protein sequence ID" value="QCF25799.1"/>
    <property type="molecule type" value="Genomic_DNA"/>
</dbReference>
<organism evidence="2 3">
    <name type="scientific">Hydrocarboniclastica marina</name>
    <dbReference type="NCBI Taxonomy" id="2259620"/>
    <lineage>
        <taxon>Bacteria</taxon>
        <taxon>Pseudomonadati</taxon>
        <taxon>Pseudomonadota</taxon>
        <taxon>Gammaproteobacteria</taxon>
        <taxon>Alteromonadales</taxon>
        <taxon>Alteromonadaceae</taxon>
        <taxon>Hydrocarboniclastica</taxon>
    </lineage>
</organism>
<name>A0A4P7XFP8_9ALTE</name>
<comment type="subunit">
    <text evidence="1">Monomer.</text>
</comment>
<feature type="binding site" evidence="1">
    <location>
        <position position="164"/>
    </location>
    <ligand>
        <name>S-adenosyl-L-methionine</name>
        <dbReference type="ChEBI" id="CHEBI:59789"/>
    </ligand>
</feature>
<evidence type="ECO:0000313" key="2">
    <source>
        <dbReference type="EMBL" id="QCF25799.1"/>
    </source>
</evidence>
<reference evidence="2 3" key="1">
    <citation type="submission" date="2018-07" db="EMBL/GenBank/DDBJ databases">
        <title>Marsedoiliclastica nanhaica gen. nov. sp. nov., a novel marine hydrocarbonoclastic bacterium isolated from an in-situ enriched hydrocarbon-degrading consortium in deep-sea sediment.</title>
        <authorList>
            <person name="Dong C."/>
            <person name="Ma T."/>
            <person name="Liu R."/>
            <person name="Shao Z."/>
        </authorList>
    </citation>
    <scope>NUCLEOTIDE SEQUENCE [LARGE SCALE GENOMIC DNA]</scope>
    <source>
        <strain evidence="3">soil36-7</strain>
    </source>
</reference>
<feature type="binding site" evidence="1">
    <location>
        <begin position="143"/>
        <end position="144"/>
    </location>
    <ligand>
        <name>S-adenosyl-L-methionine</name>
        <dbReference type="ChEBI" id="CHEBI:59789"/>
    </ligand>
</feature>
<feature type="active site" description="Proton acceptor" evidence="1">
    <location>
        <position position="164"/>
    </location>
</feature>
<keyword evidence="3" id="KW-1185">Reference proteome</keyword>
<dbReference type="SUPFAM" id="SSF53335">
    <property type="entry name" value="S-adenosyl-L-methionine-dependent methyltransferases"/>
    <property type="match status" value="1"/>
</dbReference>
<feature type="site" description="Interaction with substrate rRNA" evidence="1">
    <location>
        <position position="4"/>
    </location>
</feature>
<comment type="catalytic activity">
    <reaction evidence="1">
        <text>adenosine(2030) in 23S rRNA + S-adenosyl-L-methionine = N(6)-methyladenosine(2030) in 23S rRNA + S-adenosyl-L-homocysteine + H(+)</text>
        <dbReference type="Rhea" id="RHEA:43736"/>
        <dbReference type="Rhea" id="RHEA-COMP:10668"/>
        <dbReference type="Rhea" id="RHEA-COMP:10669"/>
        <dbReference type="ChEBI" id="CHEBI:15378"/>
        <dbReference type="ChEBI" id="CHEBI:57856"/>
        <dbReference type="ChEBI" id="CHEBI:59789"/>
        <dbReference type="ChEBI" id="CHEBI:74411"/>
        <dbReference type="ChEBI" id="CHEBI:74449"/>
        <dbReference type="EC" id="2.1.1.266"/>
    </reaction>
</comment>
<proteinExistence type="inferred from homology"/>